<evidence type="ECO:0000259" key="1">
    <source>
        <dbReference type="SMART" id="SM00382"/>
    </source>
</evidence>
<evidence type="ECO:0000313" key="3">
    <source>
        <dbReference type="Proteomes" id="UP000078290"/>
    </source>
</evidence>
<protein>
    <recommendedName>
        <fullName evidence="1">AAA+ ATPase domain-containing protein</fullName>
    </recommendedName>
</protein>
<dbReference type="GO" id="GO:0006260">
    <property type="term" value="P:DNA replication"/>
    <property type="evidence" value="ECO:0007669"/>
    <property type="project" value="TreeGrafter"/>
</dbReference>
<comment type="caution">
    <text evidence="2">The sequence shown here is derived from an EMBL/GenBank/DDBJ whole genome shotgun (WGS) entry which is preliminary data.</text>
</comment>
<dbReference type="InterPro" id="IPR013317">
    <property type="entry name" value="DnaA_dom"/>
</dbReference>
<organism evidence="2 3">
    <name type="scientific">Parageobacillus thermoglucosidasius</name>
    <name type="common">Geobacillus thermoglucosidasius</name>
    <dbReference type="NCBI Taxonomy" id="1426"/>
    <lineage>
        <taxon>Bacteria</taxon>
        <taxon>Bacillati</taxon>
        <taxon>Bacillota</taxon>
        <taxon>Bacilli</taxon>
        <taxon>Bacillales</taxon>
        <taxon>Anoxybacillaceae</taxon>
        <taxon>Parageobacillus</taxon>
    </lineage>
</organism>
<reference evidence="3" key="1">
    <citation type="submission" date="2016-05" db="EMBL/GenBank/DDBJ databases">
        <authorList>
            <person name="Wang W."/>
            <person name="Zhu L."/>
        </authorList>
    </citation>
    <scope>NUCLEOTIDE SEQUENCE [LARGE SCALE GENOMIC DNA]</scope>
    <source>
        <strain evidence="3">W-2</strain>
    </source>
</reference>
<dbReference type="SMART" id="SM00382">
    <property type="entry name" value="AAA"/>
    <property type="match status" value="1"/>
</dbReference>
<dbReference type="InterPro" id="IPR003593">
    <property type="entry name" value="AAA+_ATPase"/>
</dbReference>
<evidence type="ECO:0000313" key="2">
    <source>
        <dbReference type="EMBL" id="OAT72179.1"/>
    </source>
</evidence>
<dbReference type="Proteomes" id="UP000078290">
    <property type="component" value="Unassembled WGS sequence"/>
</dbReference>
<dbReference type="EMBL" id="LXMA01000038">
    <property type="protein sequence ID" value="OAT72179.1"/>
    <property type="molecule type" value="Genomic_DNA"/>
</dbReference>
<dbReference type="Pfam" id="PF00308">
    <property type="entry name" value="Bac_DnaA"/>
    <property type="match status" value="1"/>
</dbReference>
<dbReference type="Gene3D" id="3.40.50.300">
    <property type="entry name" value="P-loop containing nucleotide triphosphate hydrolases"/>
    <property type="match status" value="1"/>
</dbReference>
<dbReference type="NCBIfam" id="NF005378">
    <property type="entry name" value="PRK06921.1"/>
    <property type="match status" value="1"/>
</dbReference>
<dbReference type="PANTHER" id="PTHR30050:SF10">
    <property type="entry name" value="PHAGE-LIKE ELEMENT PBSX PROTEIN XKDC"/>
    <property type="match status" value="1"/>
</dbReference>
<dbReference type="CDD" id="cd00009">
    <property type="entry name" value="AAA"/>
    <property type="match status" value="1"/>
</dbReference>
<name>A0A1B7KQD6_PARTM</name>
<feature type="domain" description="AAA+ ATPase" evidence="1">
    <location>
        <begin position="140"/>
        <end position="260"/>
    </location>
</feature>
<dbReference type="AlphaFoldDB" id="A0A1B7KQD6"/>
<dbReference type="RefSeq" id="WP_064552680.1">
    <property type="nucleotide sequence ID" value="NZ_LXMA01000038.1"/>
</dbReference>
<gene>
    <name evidence="2" type="ORF">A7K69_10865</name>
</gene>
<dbReference type="PANTHER" id="PTHR30050">
    <property type="entry name" value="CHROMOSOMAL REPLICATION INITIATOR PROTEIN DNAA"/>
    <property type="match status" value="1"/>
</dbReference>
<sequence>MLSQSPAAALDGFEQKKPECPICNDKGVVIYRVHYKTEWVEDPAFKTLVPVEMVPEADFFAGKVCSPKDAWQWRDTYSRQCECVIRKRIERLMKASEITDEFKKMGFKNFITKGKPQVIIDAYECALEYFQDFQEIRHKRQNSIALLGQPGAGKTHLLMAVANNLMKKLQVPVLYFPYVEGFSDLKDDFDLLEEKLERMKQVDVLFIDDLFKPVKGKPRATEWQVEQIYAVVNYRYLNHKPILISSELTVDELIDVDEALGTRIFQMCQDYTVVIPRDIKLNHRLEGLTNV</sequence>
<proteinExistence type="predicted"/>
<dbReference type="InterPro" id="IPR027417">
    <property type="entry name" value="P-loop_NTPase"/>
</dbReference>
<accession>A0A1B7KQD6</accession>
<dbReference type="FunFam" id="3.40.50.300:FF:002497">
    <property type="entry name" value="DNA replication protein"/>
    <property type="match status" value="1"/>
</dbReference>
<dbReference type="SUPFAM" id="SSF52540">
    <property type="entry name" value="P-loop containing nucleoside triphosphate hydrolases"/>
    <property type="match status" value="1"/>
</dbReference>